<sequence>SIMNFIITCSLLLAFSATATSAIEHPNCGNWNKNATLGFCASPAYTLELKKEQCSTTCAFEINPTADCRLYTSTGTAPNAVLTPETPSKSTDTTGPGTPVKSGASFPTGANTAAALAFAFVKKDCTLTLFTEADTSTTHTTLKP</sequence>
<organism evidence="3 4">
    <name type="scientific">Pristionchus mayeri</name>
    <dbReference type="NCBI Taxonomy" id="1317129"/>
    <lineage>
        <taxon>Eukaryota</taxon>
        <taxon>Metazoa</taxon>
        <taxon>Ecdysozoa</taxon>
        <taxon>Nematoda</taxon>
        <taxon>Chromadorea</taxon>
        <taxon>Rhabditida</taxon>
        <taxon>Rhabditina</taxon>
        <taxon>Diplogasteromorpha</taxon>
        <taxon>Diplogasteroidea</taxon>
        <taxon>Neodiplogasteridae</taxon>
        <taxon>Pristionchus</taxon>
    </lineage>
</organism>
<dbReference type="PANTHER" id="PTHR46707">
    <property type="entry name" value="PROTEIN CBG07468"/>
    <property type="match status" value="1"/>
</dbReference>
<protein>
    <recommendedName>
        <fullName evidence="5">ShK domain-containing protein</fullName>
    </recommendedName>
</protein>
<keyword evidence="2" id="KW-0732">Signal</keyword>
<feature type="region of interest" description="Disordered" evidence="1">
    <location>
        <begin position="79"/>
        <end position="104"/>
    </location>
</feature>
<dbReference type="PANTHER" id="PTHR46707:SF1">
    <property type="entry name" value="COEXPRESSED WITH POLYCYSTINS-RELATED"/>
    <property type="match status" value="1"/>
</dbReference>
<dbReference type="AlphaFoldDB" id="A0AAN4ZIE9"/>
<evidence type="ECO:0000256" key="2">
    <source>
        <dbReference type="SAM" id="SignalP"/>
    </source>
</evidence>
<proteinExistence type="predicted"/>
<feature type="chain" id="PRO_5042977636" description="ShK domain-containing protein" evidence="2">
    <location>
        <begin position="23"/>
        <end position="144"/>
    </location>
</feature>
<feature type="compositionally biased region" description="Polar residues" evidence="1">
    <location>
        <begin position="85"/>
        <end position="96"/>
    </location>
</feature>
<dbReference type="EMBL" id="BTRK01000003">
    <property type="protein sequence ID" value="GMR40434.1"/>
    <property type="molecule type" value="Genomic_DNA"/>
</dbReference>
<evidence type="ECO:0008006" key="5">
    <source>
        <dbReference type="Google" id="ProtNLM"/>
    </source>
</evidence>
<comment type="caution">
    <text evidence="3">The sequence shown here is derived from an EMBL/GenBank/DDBJ whole genome shotgun (WGS) entry which is preliminary data.</text>
</comment>
<evidence type="ECO:0000313" key="4">
    <source>
        <dbReference type="Proteomes" id="UP001328107"/>
    </source>
</evidence>
<feature type="non-terminal residue" evidence="3">
    <location>
        <position position="144"/>
    </location>
</feature>
<feature type="signal peptide" evidence="2">
    <location>
        <begin position="1"/>
        <end position="22"/>
    </location>
</feature>
<name>A0AAN4ZIE9_9BILA</name>
<evidence type="ECO:0000313" key="3">
    <source>
        <dbReference type="EMBL" id="GMR40434.1"/>
    </source>
</evidence>
<feature type="non-terminal residue" evidence="3">
    <location>
        <position position="1"/>
    </location>
</feature>
<keyword evidence="4" id="KW-1185">Reference proteome</keyword>
<dbReference type="Proteomes" id="UP001328107">
    <property type="component" value="Unassembled WGS sequence"/>
</dbReference>
<reference evidence="4" key="1">
    <citation type="submission" date="2022-10" db="EMBL/GenBank/DDBJ databases">
        <title>Genome assembly of Pristionchus species.</title>
        <authorList>
            <person name="Yoshida K."/>
            <person name="Sommer R.J."/>
        </authorList>
    </citation>
    <scope>NUCLEOTIDE SEQUENCE [LARGE SCALE GENOMIC DNA]</scope>
    <source>
        <strain evidence="4">RS5460</strain>
    </source>
</reference>
<evidence type="ECO:0000256" key="1">
    <source>
        <dbReference type="SAM" id="MobiDB-lite"/>
    </source>
</evidence>
<accession>A0AAN4ZIE9</accession>
<gene>
    <name evidence="3" type="ORF">PMAYCL1PPCAC_10629</name>
</gene>